<dbReference type="InterPro" id="IPR010441">
    <property type="entry name" value="CH_2"/>
</dbReference>
<dbReference type="GO" id="GO:0005930">
    <property type="term" value="C:axoneme"/>
    <property type="evidence" value="ECO:0007669"/>
    <property type="project" value="TreeGrafter"/>
</dbReference>
<dbReference type="Proteomes" id="UP000663828">
    <property type="component" value="Unassembled WGS sequence"/>
</dbReference>
<dbReference type="GO" id="GO:0051493">
    <property type="term" value="P:regulation of cytoskeleton organization"/>
    <property type="evidence" value="ECO:0007669"/>
    <property type="project" value="TreeGrafter"/>
</dbReference>
<dbReference type="PANTHER" id="PTHR12509:SF8">
    <property type="entry name" value="SPERMATOGENESIS-ASSOCIATED PROTEIN 4"/>
    <property type="match status" value="1"/>
</dbReference>
<feature type="compositionally biased region" description="Polar residues" evidence="1">
    <location>
        <begin position="224"/>
        <end position="241"/>
    </location>
</feature>
<organism evidence="3 4">
    <name type="scientific">Adineta ricciae</name>
    <name type="common">Rotifer</name>
    <dbReference type="NCBI Taxonomy" id="249248"/>
    <lineage>
        <taxon>Eukaryota</taxon>
        <taxon>Metazoa</taxon>
        <taxon>Spiralia</taxon>
        <taxon>Gnathifera</taxon>
        <taxon>Rotifera</taxon>
        <taxon>Eurotatoria</taxon>
        <taxon>Bdelloidea</taxon>
        <taxon>Adinetida</taxon>
        <taxon>Adinetidae</taxon>
        <taxon>Adineta</taxon>
    </lineage>
</organism>
<keyword evidence="4" id="KW-1185">Reference proteome</keyword>
<dbReference type="GO" id="GO:0008017">
    <property type="term" value="F:microtubule binding"/>
    <property type="evidence" value="ECO:0007669"/>
    <property type="project" value="TreeGrafter"/>
</dbReference>
<sequence length="289" mass="33794">MVARTSREVLRWHEGLYLTYPIIVPKWDLANGFAYAEILHVYFPNEINMLNFLNGRSLNSRLLNWAIIKKFLKKKNLPINNEFIDATLHGKDGGAEGLLEQTYELLTNRKPFVDVTYEHDDQFTDHIYEQTLDYFQRSHTSKSIKNNLKISELITDPSYAHHAKRNEYIRDQLKIERQKIRADNPQRFDIKPTLAERCLRKPLQSEINPQDWYTKSFVSRSRSATSVSNKTVSGKQGSRQVSADRSKQTSVYREKGTIETNENDAIYKEIILKQHSVPLEDLTRISEFE</sequence>
<dbReference type="PANTHER" id="PTHR12509">
    <property type="entry name" value="SPERMATOGENESIS-ASSOCIATED 4-RELATED"/>
    <property type="match status" value="1"/>
</dbReference>
<gene>
    <name evidence="3" type="ORF">XAT740_LOCUS47032</name>
</gene>
<dbReference type="AlphaFoldDB" id="A0A816AGL3"/>
<feature type="region of interest" description="Disordered" evidence="1">
    <location>
        <begin position="224"/>
        <end position="250"/>
    </location>
</feature>
<accession>A0A816AGL3</accession>
<evidence type="ECO:0000256" key="1">
    <source>
        <dbReference type="SAM" id="MobiDB-lite"/>
    </source>
</evidence>
<reference evidence="3" key="1">
    <citation type="submission" date="2021-02" db="EMBL/GenBank/DDBJ databases">
        <authorList>
            <person name="Nowell W R."/>
        </authorList>
    </citation>
    <scope>NUCLEOTIDE SEQUENCE</scope>
</reference>
<dbReference type="EMBL" id="CAJNOR010006437">
    <property type="protein sequence ID" value="CAF1595337.1"/>
    <property type="molecule type" value="Genomic_DNA"/>
</dbReference>
<dbReference type="Pfam" id="PF06294">
    <property type="entry name" value="CH_2"/>
    <property type="match status" value="1"/>
</dbReference>
<evidence type="ECO:0000313" key="3">
    <source>
        <dbReference type="EMBL" id="CAF1595337.1"/>
    </source>
</evidence>
<feature type="domain" description="CH-like" evidence="2">
    <location>
        <begin position="9"/>
        <end position="103"/>
    </location>
</feature>
<evidence type="ECO:0000313" key="4">
    <source>
        <dbReference type="Proteomes" id="UP000663828"/>
    </source>
</evidence>
<evidence type="ECO:0000259" key="2">
    <source>
        <dbReference type="Pfam" id="PF06294"/>
    </source>
</evidence>
<dbReference type="InterPro" id="IPR036872">
    <property type="entry name" value="CH_dom_sf"/>
</dbReference>
<dbReference type="InterPro" id="IPR052111">
    <property type="entry name" value="Spermatogenesis_Ciliary_MAP"/>
</dbReference>
<name>A0A816AGL3_ADIRI</name>
<comment type="caution">
    <text evidence="3">The sequence shown here is derived from an EMBL/GenBank/DDBJ whole genome shotgun (WGS) entry which is preliminary data.</text>
</comment>
<dbReference type="Gene3D" id="1.10.418.10">
    <property type="entry name" value="Calponin-like domain"/>
    <property type="match status" value="1"/>
</dbReference>
<protein>
    <recommendedName>
        <fullName evidence="2">CH-like domain-containing protein</fullName>
    </recommendedName>
</protein>
<proteinExistence type="predicted"/>